<feature type="domain" description="VOC" evidence="1">
    <location>
        <begin position="2"/>
        <end position="119"/>
    </location>
</feature>
<sequence>MRVGSIFIPVTDLDRAVAWYQEHLQVNIIDRWEEGIGFYFPEGPTQFALIQVEGEPSTEFPMTKERKNVYFNFLTSDIEALQVKLRSHGVKTTELHDFGGMLCFDAYDLDGNVLSFVNEPTDSPYHSERIRKKQSEVIL</sequence>
<organism evidence="2 3">
    <name type="scientific">Chryseomicrobium excrementi</name>
    <dbReference type="NCBI Taxonomy" id="2041346"/>
    <lineage>
        <taxon>Bacteria</taxon>
        <taxon>Bacillati</taxon>
        <taxon>Bacillota</taxon>
        <taxon>Bacilli</taxon>
        <taxon>Bacillales</taxon>
        <taxon>Caryophanaceae</taxon>
        <taxon>Chryseomicrobium</taxon>
    </lineage>
</organism>
<dbReference type="Pfam" id="PF00903">
    <property type="entry name" value="Glyoxalase"/>
    <property type="match status" value="1"/>
</dbReference>
<evidence type="ECO:0000259" key="1">
    <source>
        <dbReference type="PROSITE" id="PS51819"/>
    </source>
</evidence>
<dbReference type="SUPFAM" id="SSF54593">
    <property type="entry name" value="Glyoxalase/Bleomycin resistance protein/Dihydroxybiphenyl dioxygenase"/>
    <property type="match status" value="1"/>
</dbReference>
<evidence type="ECO:0000313" key="3">
    <source>
        <dbReference type="Proteomes" id="UP000228680"/>
    </source>
</evidence>
<proteinExistence type="predicted"/>
<dbReference type="PROSITE" id="PS51819">
    <property type="entry name" value="VOC"/>
    <property type="match status" value="1"/>
</dbReference>
<reference evidence="2 3" key="1">
    <citation type="submission" date="2017-10" db="EMBL/GenBank/DDBJ databases">
        <title>Draft genome of Chryseomicrobium casticus sp. nov.</title>
        <authorList>
            <person name="Chakraborty R."/>
            <person name="Saha T."/>
        </authorList>
    </citation>
    <scope>NUCLEOTIDE SEQUENCE [LARGE SCALE GENOMIC DNA]</scope>
    <source>
        <strain evidence="2 3">ET03</strain>
    </source>
</reference>
<dbReference type="AlphaFoldDB" id="A0A2M9EZI1"/>
<dbReference type="InterPro" id="IPR029068">
    <property type="entry name" value="Glyas_Bleomycin-R_OHBP_Dase"/>
</dbReference>
<dbReference type="Proteomes" id="UP000228680">
    <property type="component" value="Unassembled WGS sequence"/>
</dbReference>
<keyword evidence="3" id="KW-1185">Reference proteome</keyword>
<dbReference type="OrthoDB" id="2184229at2"/>
<dbReference type="InterPro" id="IPR037523">
    <property type="entry name" value="VOC_core"/>
</dbReference>
<dbReference type="EMBL" id="PCGR01000002">
    <property type="protein sequence ID" value="PJK16621.1"/>
    <property type="molecule type" value="Genomic_DNA"/>
</dbReference>
<evidence type="ECO:0000313" key="2">
    <source>
        <dbReference type="EMBL" id="PJK16621.1"/>
    </source>
</evidence>
<gene>
    <name evidence="2" type="ORF">CQS04_05545</name>
</gene>
<name>A0A2M9EZI1_9BACL</name>
<dbReference type="InterPro" id="IPR004360">
    <property type="entry name" value="Glyas_Fos-R_dOase_dom"/>
</dbReference>
<dbReference type="CDD" id="cd06587">
    <property type="entry name" value="VOC"/>
    <property type="match status" value="1"/>
</dbReference>
<comment type="caution">
    <text evidence="2">The sequence shown here is derived from an EMBL/GenBank/DDBJ whole genome shotgun (WGS) entry which is preliminary data.</text>
</comment>
<protein>
    <submittedName>
        <fullName evidence="2">Glyoxalase</fullName>
    </submittedName>
</protein>
<accession>A0A2M9EZI1</accession>
<dbReference type="Gene3D" id="3.10.180.10">
    <property type="entry name" value="2,3-Dihydroxybiphenyl 1,2-Dioxygenase, domain 1"/>
    <property type="match status" value="1"/>
</dbReference>